<dbReference type="OrthoDB" id="6415790at2759"/>
<dbReference type="InterPro" id="IPR035445">
    <property type="entry name" value="GYF-like_dom_sf"/>
</dbReference>
<evidence type="ECO:0000259" key="1">
    <source>
        <dbReference type="PROSITE" id="PS50829"/>
    </source>
</evidence>
<dbReference type="PROSITE" id="PS50829">
    <property type="entry name" value="GYF"/>
    <property type="match status" value="1"/>
</dbReference>
<dbReference type="Proteomes" id="UP000041254">
    <property type="component" value="Unassembled WGS sequence"/>
</dbReference>
<evidence type="ECO:0000313" key="3">
    <source>
        <dbReference type="Proteomes" id="UP000041254"/>
    </source>
</evidence>
<evidence type="ECO:0000313" key="2">
    <source>
        <dbReference type="EMBL" id="CEM13503.1"/>
    </source>
</evidence>
<dbReference type="SUPFAM" id="SSF55277">
    <property type="entry name" value="GYF domain"/>
    <property type="match status" value="1"/>
</dbReference>
<dbReference type="Gene3D" id="3.30.1490.40">
    <property type="match status" value="1"/>
</dbReference>
<feature type="domain" description="GYF" evidence="1">
    <location>
        <begin position="3"/>
        <end position="58"/>
    </location>
</feature>
<dbReference type="VEuPathDB" id="CryptoDB:Vbra_15496"/>
<gene>
    <name evidence="2" type="ORF">Vbra_15496</name>
</gene>
<dbReference type="Pfam" id="PF02213">
    <property type="entry name" value="GYF"/>
    <property type="match status" value="1"/>
</dbReference>
<dbReference type="AlphaFoldDB" id="A0A0G4FIM2"/>
<keyword evidence="3" id="KW-1185">Reference proteome</keyword>
<dbReference type="EMBL" id="CDMY01000447">
    <property type="protein sequence ID" value="CEM13503.1"/>
    <property type="molecule type" value="Genomic_DNA"/>
</dbReference>
<accession>A0A0G4FIM2</accession>
<reference evidence="2 3" key="1">
    <citation type="submission" date="2014-11" db="EMBL/GenBank/DDBJ databases">
        <authorList>
            <person name="Zhu J."/>
            <person name="Qi W."/>
            <person name="Song R."/>
        </authorList>
    </citation>
    <scope>NUCLEOTIDE SEQUENCE [LARGE SCALE GENOMIC DNA]</scope>
</reference>
<dbReference type="InParanoid" id="A0A0G4FIM2"/>
<dbReference type="InterPro" id="IPR003169">
    <property type="entry name" value="GYF"/>
</dbReference>
<sequence>MGASVWYYIDMQSTVQGPFNSQQLHQWSGYFKDDNLFHLACNLGQHPQPCPPHQQPLYGHAFYPKTSFFAKDDPRGPPFTYPVSSIPLSIVNCPEPS</sequence>
<proteinExistence type="predicted"/>
<dbReference type="SMART" id="SM00444">
    <property type="entry name" value="GYF"/>
    <property type="match status" value="1"/>
</dbReference>
<organism evidence="2 3">
    <name type="scientific">Vitrella brassicaformis (strain CCMP3155)</name>
    <dbReference type="NCBI Taxonomy" id="1169540"/>
    <lineage>
        <taxon>Eukaryota</taxon>
        <taxon>Sar</taxon>
        <taxon>Alveolata</taxon>
        <taxon>Colpodellida</taxon>
        <taxon>Vitrellaceae</taxon>
        <taxon>Vitrella</taxon>
    </lineage>
</organism>
<name>A0A0G4FIM2_VITBC</name>
<protein>
    <recommendedName>
        <fullName evidence="1">GYF domain-containing protein</fullName>
    </recommendedName>
</protein>